<reference evidence="1 2" key="1">
    <citation type="journal article" date="2012" name="J. Bacteriol.">
        <title>Complete Genome Sequence of the Fruiting Myxobacterium Corallococcus coralloides DSM 2259.</title>
        <authorList>
            <person name="Huntley S."/>
            <person name="Zhang Y."/>
            <person name="Treuner-Lange A."/>
            <person name="Kneip S."/>
            <person name="Sensen C.W."/>
            <person name="Sogaard-Andersen L."/>
        </authorList>
    </citation>
    <scope>NUCLEOTIDE SEQUENCE [LARGE SCALE GENOMIC DNA]</scope>
    <source>
        <strain evidence="2">ATCC 25202 / DSM 2259 / NBRC 100086 / M2</strain>
    </source>
</reference>
<dbReference type="Pfam" id="PF09533">
    <property type="entry name" value="DUF2380"/>
    <property type="match status" value="1"/>
</dbReference>
<keyword evidence="2" id="KW-1185">Reference proteome</keyword>
<evidence type="ECO:0000313" key="2">
    <source>
        <dbReference type="Proteomes" id="UP000007587"/>
    </source>
</evidence>
<proteinExistence type="predicted"/>
<organism evidence="1 2">
    <name type="scientific">Corallococcus coralloides (strain ATCC 25202 / DSM 2259 / NBRC 100086 / M2)</name>
    <name type="common">Myxococcus coralloides</name>
    <dbReference type="NCBI Taxonomy" id="1144275"/>
    <lineage>
        <taxon>Bacteria</taxon>
        <taxon>Pseudomonadati</taxon>
        <taxon>Myxococcota</taxon>
        <taxon>Myxococcia</taxon>
        <taxon>Myxococcales</taxon>
        <taxon>Cystobacterineae</taxon>
        <taxon>Myxococcaceae</taxon>
        <taxon>Corallococcus</taxon>
    </lineage>
</organism>
<protein>
    <recommendedName>
        <fullName evidence="3">DUF2380 domain-containing protein</fullName>
    </recommendedName>
</protein>
<dbReference type="HOGENOM" id="CLU_1007266_0_0_7"/>
<dbReference type="InterPro" id="IPR011755">
    <property type="entry name" value="CHP02269_MYXXA"/>
</dbReference>
<gene>
    <name evidence="1" type="ordered locus">COCOR_00147</name>
</gene>
<name>H8MV13_CORCM</name>
<dbReference type="Proteomes" id="UP000007587">
    <property type="component" value="Chromosome"/>
</dbReference>
<sequence>MEPALADLASQDPERVEAAAVAMPELMGKLTREFDAIHREARASMKLGGQVIAAVRAVEMVALISTLKVSLPRLPPSAPASLGVGFVMSSGGVMTGSRLVVSAEWVEMMRRLVRAGVISVPAVSSAVLIHGGQVLMAQAPRDLPKGVREALGDSPEVRGMHQTGRAGAGMSNAPKHHVLPQEHREWFERRGFKGDMDIDQFCVRLEQAHHEAIHGGGNWKLGRIWPGEWNQLIMRTLGDAEAKVGRMLTRNEILDIVAEVMDVYSVPMKFTAWRGR</sequence>
<reference evidence="2" key="2">
    <citation type="submission" date="2012-03" db="EMBL/GenBank/DDBJ databases">
        <title>Genome sequence of the fruiting myxobacterium Corallococcus coralloides DSM 2259.</title>
        <authorList>
            <person name="Huntley S."/>
            <person name="Zhang Y."/>
            <person name="Treuner-Lange A."/>
            <person name="Sensen C.W."/>
            <person name="Sogaard-Andersen L."/>
        </authorList>
    </citation>
    <scope>NUCLEOTIDE SEQUENCE [LARGE SCALE GENOMIC DNA]</scope>
    <source>
        <strain evidence="2">ATCC 25202 / DSM 2259 / NBRC 100086 / M2</strain>
    </source>
</reference>
<dbReference type="KEGG" id="ccx:COCOR_00147"/>
<dbReference type="InParanoid" id="H8MV13"/>
<evidence type="ECO:0000313" key="1">
    <source>
        <dbReference type="EMBL" id="AFE03299.1"/>
    </source>
</evidence>
<dbReference type="AlphaFoldDB" id="H8MV13"/>
<dbReference type="EMBL" id="CP003389">
    <property type="protein sequence ID" value="AFE03299.1"/>
    <property type="molecule type" value="Genomic_DNA"/>
</dbReference>
<accession>H8MV13</accession>
<evidence type="ECO:0008006" key="3">
    <source>
        <dbReference type="Google" id="ProtNLM"/>
    </source>
</evidence>